<keyword evidence="3" id="KW-1185">Reference proteome</keyword>
<name>A0ABN2PZS9_9ACTN</name>
<accession>A0ABN2PZS9</accession>
<sequence>MSELDLYLLVTLSCVVCGFYIGMGQMLMAMERNGDKVPSPDARVVFHLSGLVGIGYLLAWLWSPGQPLFKFLPALILAYLAGMFGAALTKDKVTTWLPATGLVVMPVMFHGARYFGLTG</sequence>
<evidence type="ECO:0000313" key="3">
    <source>
        <dbReference type="Proteomes" id="UP001501303"/>
    </source>
</evidence>
<keyword evidence="1" id="KW-1133">Transmembrane helix</keyword>
<evidence type="ECO:0000313" key="2">
    <source>
        <dbReference type="EMBL" id="GAA1936305.1"/>
    </source>
</evidence>
<dbReference type="Proteomes" id="UP001501303">
    <property type="component" value="Unassembled WGS sequence"/>
</dbReference>
<comment type="caution">
    <text evidence="2">The sequence shown here is derived from an EMBL/GenBank/DDBJ whole genome shotgun (WGS) entry which is preliminary data.</text>
</comment>
<feature type="transmembrane region" description="Helical" evidence="1">
    <location>
        <begin position="44"/>
        <end position="62"/>
    </location>
</feature>
<keyword evidence="1" id="KW-0812">Transmembrane</keyword>
<protein>
    <submittedName>
        <fullName evidence="2">Uncharacterized protein</fullName>
    </submittedName>
</protein>
<feature type="transmembrane region" description="Helical" evidence="1">
    <location>
        <begin position="6"/>
        <end position="23"/>
    </location>
</feature>
<keyword evidence="1" id="KW-0472">Membrane</keyword>
<evidence type="ECO:0000256" key="1">
    <source>
        <dbReference type="SAM" id="Phobius"/>
    </source>
</evidence>
<organism evidence="2 3">
    <name type="scientific">Streptomyces sodiiphilus</name>
    <dbReference type="NCBI Taxonomy" id="226217"/>
    <lineage>
        <taxon>Bacteria</taxon>
        <taxon>Bacillati</taxon>
        <taxon>Actinomycetota</taxon>
        <taxon>Actinomycetes</taxon>
        <taxon>Kitasatosporales</taxon>
        <taxon>Streptomycetaceae</taxon>
        <taxon>Streptomyces</taxon>
    </lineage>
</organism>
<dbReference type="RefSeq" id="WP_344266976.1">
    <property type="nucleotide sequence ID" value="NZ_BAAAMJ010000097.1"/>
</dbReference>
<proteinExistence type="predicted"/>
<gene>
    <name evidence="2" type="ORF">GCM10009716_49010</name>
</gene>
<feature type="transmembrane region" description="Helical" evidence="1">
    <location>
        <begin position="96"/>
        <end position="116"/>
    </location>
</feature>
<feature type="transmembrane region" description="Helical" evidence="1">
    <location>
        <begin position="68"/>
        <end position="89"/>
    </location>
</feature>
<dbReference type="EMBL" id="BAAAMJ010000097">
    <property type="protein sequence ID" value="GAA1936305.1"/>
    <property type="molecule type" value="Genomic_DNA"/>
</dbReference>
<reference evidence="2 3" key="1">
    <citation type="journal article" date="2019" name="Int. J. Syst. Evol. Microbiol.">
        <title>The Global Catalogue of Microorganisms (GCM) 10K type strain sequencing project: providing services to taxonomists for standard genome sequencing and annotation.</title>
        <authorList>
            <consortium name="The Broad Institute Genomics Platform"/>
            <consortium name="The Broad Institute Genome Sequencing Center for Infectious Disease"/>
            <person name="Wu L."/>
            <person name="Ma J."/>
        </authorList>
    </citation>
    <scope>NUCLEOTIDE SEQUENCE [LARGE SCALE GENOMIC DNA]</scope>
    <source>
        <strain evidence="2 3">JCM 13581</strain>
    </source>
</reference>